<proteinExistence type="predicted"/>
<dbReference type="EMBL" id="VEVO01000007">
    <property type="protein sequence ID" value="KAF0040030.1"/>
    <property type="molecule type" value="Genomic_DNA"/>
</dbReference>
<evidence type="ECO:0000313" key="1">
    <source>
        <dbReference type="EMBL" id="KAF0040030.1"/>
    </source>
</evidence>
<gene>
    <name evidence="1" type="ORF">F2P81_008265</name>
</gene>
<evidence type="ECO:0000313" key="2">
    <source>
        <dbReference type="Proteomes" id="UP000438429"/>
    </source>
</evidence>
<reference evidence="1 2" key="1">
    <citation type="submission" date="2019-06" db="EMBL/GenBank/DDBJ databases">
        <title>Draft genomes of female and male turbot (Scophthalmus maximus).</title>
        <authorList>
            <person name="Xu H."/>
            <person name="Xu X.-W."/>
            <person name="Shao C."/>
            <person name="Chen S."/>
        </authorList>
    </citation>
    <scope>NUCLEOTIDE SEQUENCE [LARGE SCALE GENOMIC DNA]</scope>
    <source>
        <strain evidence="1">Ysfricsl-2016a</strain>
        <tissue evidence="1">Blood</tissue>
    </source>
</reference>
<dbReference type="AlphaFoldDB" id="A0A6A4T7S0"/>
<dbReference type="Proteomes" id="UP000438429">
    <property type="component" value="Unassembled WGS sequence"/>
</dbReference>
<protein>
    <submittedName>
        <fullName evidence="1">Uncharacterized protein</fullName>
    </submittedName>
</protein>
<accession>A0A6A4T7S0</accession>
<organism evidence="1 2">
    <name type="scientific">Scophthalmus maximus</name>
    <name type="common">Turbot</name>
    <name type="synonym">Psetta maxima</name>
    <dbReference type="NCBI Taxonomy" id="52904"/>
    <lineage>
        <taxon>Eukaryota</taxon>
        <taxon>Metazoa</taxon>
        <taxon>Chordata</taxon>
        <taxon>Craniata</taxon>
        <taxon>Vertebrata</taxon>
        <taxon>Euteleostomi</taxon>
        <taxon>Actinopterygii</taxon>
        <taxon>Neopterygii</taxon>
        <taxon>Teleostei</taxon>
        <taxon>Neoteleostei</taxon>
        <taxon>Acanthomorphata</taxon>
        <taxon>Carangaria</taxon>
        <taxon>Pleuronectiformes</taxon>
        <taxon>Pleuronectoidei</taxon>
        <taxon>Scophthalmidae</taxon>
        <taxon>Scophthalmus</taxon>
    </lineage>
</organism>
<comment type="caution">
    <text evidence="1">The sequence shown here is derived from an EMBL/GenBank/DDBJ whole genome shotgun (WGS) entry which is preliminary data.</text>
</comment>
<name>A0A6A4T7S0_SCOMX</name>
<sequence>MAVNTRAKPVKFDLNSEYGNMRKSFGVALTYGTVPSMLSAPLENGSDEVIQVQQLLFWTLAACVHLRLIGGFATTRARKRTPYTVLCESIADRSEWVVGRLNLYQRQKLPMDGTVKSKALLSPSRREAKPTDRLTAPDNAADFVPDLFFHRTGREKKLRALRSVDSDANVCSECNISGASRTDILMLQTLLPEVNLQSSKLRFVNSYSSYSACVQHNTESRATVKHCHHSNLAAMCMPCIIYGFGEDVKLRLRFTCTAALIQTATQHHAYDGMSHRVVDP</sequence>